<dbReference type="InParanoid" id="A0A165J0X0"/>
<dbReference type="Proteomes" id="UP000077266">
    <property type="component" value="Unassembled WGS sequence"/>
</dbReference>
<keyword evidence="3" id="KW-1185">Reference proteome</keyword>
<gene>
    <name evidence="2" type="ORF">EXIGLDRAFT_767337</name>
</gene>
<proteinExistence type="predicted"/>
<sequence>MARVGPVTIHDLPAELISHAFSYLNTIQLIYAARVCRQWRDLGLEHPTFWKNLTFYRATSGMFALLKARMNQGRGRPCHLRVVIVGTHPLIIPVLIRELLPAIMPRAVTLEITLDADYDQELSNILKLPAPNLVEFARCSQVPLVPEIFGTGTTSKLQILRLVGAPLPEVTIPAIRSITTLSIHHYTPEDTTFPPATLEQLQHLTSLTFSSPRVELHTPLSANFIKLLTRLDLLEVYCPHSIVKSFIQAVPSSCLSAIRTVRVLFGGELGSDLLHGLLTPLRSPFHLAIQRADTTIFSISLQDERSGFVRTFVEPLPNYYCKPDGNEMANSLFRNVEIASQLSTVTVSVSVWPHLIPYLRNFSSVGTLIVEYDWLSDYAPRPQRLPAFPFPGIGSSGWSGLTTLVLQSRQDFVDVNALDVLAFLDLMIAQRCKTLELRRVRVIDKMDLLSERFKSVVSFAECLWPSEGQFTPGAVEWTREM</sequence>
<dbReference type="EMBL" id="KV425977">
    <property type="protein sequence ID" value="KZV94162.1"/>
    <property type="molecule type" value="Genomic_DNA"/>
</dbReference>
<organism evidence="2 3">
    <name type="scientific">Exidia glandulosa HHB12029</name>
    <dbReference type="NCBI Taxonomy" id="1314781"/>
    <lineage>
        <taxon>Eukaryota</taxon>
        <taxon>Fungi</taxon>
        <taxon>Dikarya</taxon>
        <taxon>Basidiomycota</taxon>
        <taxon>Agaricomycotina</taxon>
        <taxon>Agaricomycetes</taxon>
        <taxon>Auriculariales</taxon>
        <taxon>Exidiaceae</taxon>
        <taxon>Exidia</taxon>
    </lineage>
</organism>
<dbReference type="InterPro" id="IPR001810">
    <property type="entry name" value="F-box_dom"/>
</dbReference>
<reference evidence="2 3" key="1">
    <citation type="journal article" date="2016" name="Mol. Biol. Evol.">
        <title>Comparative Genomics of Early-Diverging Mushroom-Forming Fungi Provides Insights into the Origins of Lignocellulose Decay Capabilities.</title>
        <authorList>
            <person name="Nagy L.G."/>
            <person name="Riley R."/>
            <person name="Tritt A."/>
            <person name="Adam C."/>
            <person name="Daum C."/>
            <person name="Floudas D."/>
            <person name="Sun H."/>
            <person name="Yadav J.S."/>
            <person name="Pangilinan J."/>
            <person name="Larsson K.H."/>
            <person name="Matsuura K."/>
            <person name="Barry K."/>
            <person name="Labutti K."/>
            <person name="Kuo R."/>
            <person name="Ohm R.A."/>
            <person name="Bhattacharya S.S."/>
            <person name="Shirouzu T."/>
            <person name="Yoshinaga Y."/>
            <person name="Martin F.M."/>
            <person name="Grigoriev I.V."/>
            <person name="Hibbett D.S."/>
        </authorList>
    </citation>
    <scope>NUCLEOTIDE SEQUENCE [LARGE SCALE GENOMIC DNA]</scope>
    <source>
        <strain evidence="2 3">HHB12029</strain>
    </source>
</reference>
<accession>A0A165J0X0</accession>
<dbReference type="InterPro" id="IPR036047">
    <property type="entry name" value="F-box-like_dom_sf"/>
</dbReference>
<protein>
    <recommendedName>
        <fullName evidence="1">F-box domain-containing protein</fullName>
    </recommendedName>
</protein>
<dbReference type="Gene3D" id="1.20.1280.50">
    <property type="match status" value="1"/>
</dbReference>
<dbReference type="SMART" id="SM00256">
    <property type="entry name" value="FBOX"/>
    <property type="match status" value="1"/>
</dbReference>
<dbReference type="OrthoDB" id="2423701at2759"/>
<dbReference type="Pfam" id="PF12937">
    <property type="entry name" value="F-box-like"/>
    <property type="match status" value="1"/>
</dbReference>
<dbReference type="AlphaFoldDB" id="A0A165J0X0"/>
<dbReference type="PROSITE" id="PS50181">
    <property type="entry name" value="FBOX"/>
    <property type="match status" value="1"/>
</dbReference>
<dbReference type="SUPFAM" id="SSF81383">
    <property type="entry name" value="F-box domain"/>
    <property type="match status" value="1"/>
</dbReference>
<evidence type="ECO:0000313" key="3">
    <source>
        <dbReference type="Proteomes" id="UP000077266"/>
    </source>
</evidence>
<name>A0A165J0X0_EXIGL</name>
<evidence type="ECO:0000259" key="1">
    <source>
        <dbReference type="PROSITE" id="PS50181"/>
    </source>
</evidence>
<evidence type="ECO:0000313" key="2">
    <source>
        <dbReference type="EMBL" id="KZV94162.1"/>
    </source>
</evidence>
<feature type="domain" description="F-box" evidence="1">
    <location>
        <begin position="6"/>
        <end position="53"/>
    </location>
</feature>